<dbReference type="Proteomes" id="UP000708208">
    <property type="component" value="Unassembled WGS sequence"/>
</dbReference>
<accession>A0A8J2Q199</accession>
<keyword evidence="1" id="KW-0732">Signal</keyword>
<feature type="chain" id="PRO_5035288447" evidence="1">
    <location>
        <begin position="24"/>
        <end position="72"/>
    </location>
</feature>
<feature type="signal peptide" evidence="1">
    <location>
        <begin position="1"/>
        <end position="23"/>
    </location>
</feature>
<sequence>MDLRRLSILVGVAVALIFTVVQGLPRKQKNLDDFYDFARECRIEGESCEGSRQCCSKHCLGMPTNVCIGGGR</sequence>
<comment type="caution">
    <text evidence="2">The sequence shown here is derived from an EMBL/GenBank/DDBJ whole genome shotgun (WGS) entry which is preliminary data.</text>
</comment>
<reference evidence="2" key="1">
    <citation type="submission" date="2021-06" db="EMBL/GenBank/DDBJ databases">
        <authorList>
            <person name="Hodson N. C."/>
            <person name="Mongue J. A."/>
            <person name="Jaron S. K."/>
        </authorList>
    </citation>
    <scope>NUCLEOTIDE SEQUENCE</scope>
</reference>
<protein>
    <submittedName>
        <fullName evidence="2">Uncharacterized protein</fullName>
    </submittedName>
</protein>
<dbReference type="AlphaFoldDB" id="A0A8J2Q199"/>
<organism evidence="2 3">
    <name type="scientific">Allacma fusca</name>
    <dbReference type="NCBI Taxonomy" id="39272"/>
    <lineage>
        <taxon>Eukaryota</taxon>
        <taxon>Metazoa</taxon>
        <taxon>Ecdysozoa</taxon>
        <taxon>Arthropoda</taxon>
        <taxon>Hexapoda</taxon>
        <taxon>Collembola</taxon>
        <taxon>Symphypleona</taxon>
        <taxon>Sminthuridae</taxon>
        <taxon>Allacma</taxon>
    </lineage>
</organism>
<proteinExistence type="predicted"/>
<keyword evidence="3" id="KW-1185">Reference proteome</keyword>
<name>A0A8J2Q199_9HEXA</name>
<dbReference type="EMBL" id="CAJVCH010571052">
    <property type="protein sequence ID" value="CAG7836487.1"/>
    <property type="molecule type" value="Genomic_DNA"/>
</dbReference>
<evidence type="ECO:0000256" key="1">
    <source>
        <dbReference type="SAM" id="SignalP"/>
    </source>
</evidence>
<evidence type="ECO:0000313" key="2">
    <source>
        <dbReference type="EMBL" id="CAG7836487.1"/>
    </source>
</evidence>
<gene>
    <name evidence="2" type="ORF">AFUS01_LOCUS45726</name>
</gene>
<evidence type="ECO:0000313" key="3">
    <source>
        <dbReference type="Proteomes" id="UP000708208"/>
    </source>
</evidence>